<name>W4PZN4_9BACI</name>
<evidence type="ECO:0000256" key="3">
    <source>
        <dbReference type="ARBA" id="ARBA00023015"/>
    </source>
</evidence>
<evidence type="ECO:0000313" key="8">
    <source>
        <dbReference type="EMBL" id="GAE24574.1"/>
    </source>
</evidence>
<evidence type="ECO:0000256" key="5">
    <source>
        <dbReference type="ARBA" id="ARBA00023163"/>
    </source>
</evidence>
<dbReference type="PROSITE" id="PS50110">
    <property type="entry name" value="RESPONSE_REGULATORY"/>
    <property type="match status" value="1"/>
</dbReference>
<keyword evidence="2 6" id="KW-0597">Phosphoprotein</keyword>
<dbReference type="GO" id="GO:0003677">
    <property type="term" value="F:DNA binding"/>
    <property type="evidence" value="ECO:0007669"/>
    <property type="project" value="UniProtKB-KW"/>
</dbReference>
<protein>
    <submittedName>
        <fullName evidence="8">Two-component response regulator</fullName>
    </submittedName>
</protein>
<dbReference type="CDD" id="cd17535">
    <property type="entry name" value="REC_NarL-like"/>
    <property type="match status" value="1"/>
</dbReference>
<dbReference type="InterPro" id="IPR058245">
    <property type="entry name" value="NreC/VraR/RcsB-like_REC"/>
</dbReference>
<dbReference type="Pfam" id="PF00072">
    <property type="entry name" value="Response_reg"/>
    <property type="match status" value="1"/>
</dbReference>
<dbReference type="AlphaFoldDB" id="W4PZN4"/>
<dbReference type="Pfam" id="PF00196">
    <property type="entry name" value="GerE"/>
    <property type="match status" value="1"/>
</dbReference>
<keyword evidence="3" id="KW-0805">Transcription regulation</keyword>
<evidence type="ECO:0000313" key="9">
    <source>
        <dbReference type="Proteomes" id="UP000018890"/>
    </source>
</evidence>
<evidence type="ECO:0000256" key="6">
    <source>
        <dbReference type="PROSITE-ProRule" id="PRU00169"/>
    </source>
</evidence>
<dbReference type="PANTHER" id="PTHR43214:SF43">
    <property type="entry name" value="TWO-COMPONENT RESPONSE REGULATOR"/>
    <property type="match status" value="1"/>
</dbReference>
<organism evidence="8 9">
    <name type="scientific">Halalkalibacter wakoensis JCM 9140</name>
    <dbReference type="NCBI Taxonomy" id="1236970"/>
    <lineage>
        <taxon>Bacteria</taxon>
        <taxon>Bacillati</taxon>
        <taxon>Bacillota</taxon>
        <taxon>Bacilli</taxon>
        <taxon>Bacillales</taxon>
        <taxon>Bacillaceae</taxon>
        <taxon>Halalkalibacter</taxon>
    </lineage>
</organism>
<dbReference type="SUPFAM" id="SSF46894">
    <property type="entry name" value="C-terminal effector domain of the bipartite response regulators"/>
    <property type="match status" value="1"/>
</dbReference>
<dbReference type="InterPro" id="IPR000792">
    <property type="entry name" value="Tscrpt_reg_LuxR_C"/>
</dbReference>
<dbReference type="InterPro" id="IPR011006">
    <property type="entry name" value="CheY-like_superfamily"/>
</dbReference>
<dbReference type="InterPro" id="IPR016032">
    <property type="entry name" value="Sig_transdc_resp-reg_C-effctor"/>
</dbReference>
<dbReference type="PANTHER" id="PTHR43214">
    <property type="entry name" value="TWO-COMPONENT RESPONSE REGULATOR"/>
    <property type="match status" value="1"/>
</dbReference>
<evidence type="ECO:0000256" key="4">
    <source>
        <dbReference type="ARBA" id="ARBA00023125"/>
    </source>
</evidence>
<feature type="domain" description="Response regulatory" evidence="7">
    <location>
        <begin position="3"/>
        <end position="120"/>
    </location>
</feature>
<dbReference type="SUPFAM" id="SSF52172">
    <property type="entry name" value="CheY-like"/>
    <property type="match status" value="1"/>
</dbReference>
<evidence type="ECO:0000256" key="1">
    <source>
        <dbReference type="ARBA" id="ARBA00004496"/>
    </source>
</evidence>
<feature type="modified residue" description="4-aspartylphosphate" evidence="6">
    <location>
        <position position="54"/>
    </location>
</feature>
<dbReference type="InterPro" id="IPR001789">
    <property type="entry name" value="Sig_transdc_resp-reg_receiver"/>
</dbReference>
<comment type="subcellular location">
    <subcellularLocation>
        <location evidence="1">Cytoplasm</location>
    </subcellularLocation>
</comment>
<proteinExistence type="predicted"/>
<dbReference type="GO" id="GO:0000160">
    <property type="term" value="P:phosphorelay signal transduction system"/>
    <property type="evidence" value="ECO:0007669"/>
    <property type="project" value="InterPro"/>
</dbReference>
<accession>W4PZN4</accession>
<reference evidence="8" key="1">
    <citation type="journal article" date="2014" name="Genome Announc.">
        <title>Draft Genome Sequences of Three Alkaliphilic Bacillus Strains, Bacillus wakoensis JCM 9140T, Bacillus akibai JCM 9157T, and Bacillus hemicellulosilyticus JCM 9152T.</title>
        <authorList>
            <person name="Yuki M."/>
            <person name="Oshima K."/>
            <person name="Suda W."/>
            <person name="Oshida Y."/>
            <person name="Kitamura K."/>
            <person name="Iida T."/>
            <person name="Hattori M."/>
            <person name="Ohkuma M."/>
        </authorList>
    </citation>
    <scope>NUCLEOTIDE SEQUENCE [LARGE SCALE GENOMIC DNA]</scope>
    <source>
        <strain evidence="8">JCM 9140</strain>
    </source>
</reference>
<dbReference type="SMART" id="SM00448">
    <property type="entry name" value="REC"/>
    <property type="match status" value="1"/>
</dbReference>
<gene>
    <name evidence="8" type="ORF">JCM9140_513</name>
</gene>
<dbReference type="GO" id="GO:0006355">
    <property type="term" value="P:regulation of DNA-templated transcription"/>
    <property type="evidence" value="ECO:0007669"/>
    <property type="project" value="InterPro"/>
</dbReference>
<dbReference type="InterPro" id="IPR039420">
    <property type="entry name" value="WalR-like"/>
</dbReference>
<keyword evidence="9" id="KW-1185">Reference proteome</keyword>
<evidence type="ECO:0000259" key="7">
    <source>
        <dbReference type="PROSITE" id="PS50110"/>
    </source>
</evidence>
<keyword evidence="5" id="KW-0804">Transcription</keyword>
<dbReference type="STRING" id="1236970.JCM9140_513"/>
<evidence type="ECO:0000256" key="2">
    <source>
        <dbReference type="ARBA" id="ARBA00022553"/>
    </source>
</evidence>
<dbReference type="Proteomes" id="UP000018890">
    <property type="component" value="Unassembled WGS sequence"/>
</dbReference>
<dbReference type="OrthoDB" id="9780153at2"/>
<dbReference type="EMBL" id="BAUT01000002">
    <property type="protein sequence ID" value="GAE24574.1"/>
    <property type="molecule type" value="Genomic_DNA"/>
</dbReference>
<keyword evidence="4" id="KW-0238">DNA-binding</keyword>
<comment type="caution">
    <text evidence="8">The sequence shown here is derived from an EMBL/GenBank/DDBJ whole genome shotgun (WGS) entry which is preliminary data.</text>
</comment>
<sequence>MIKILLVDDHPVVRSGLKLLLNSRANMTVVGEACEGDEAISIALNVNPHLVIMDVSMPLGKDGLTATLELKKVLPKTHILILTMHDDDEYLFRAIQFGASGCILKSALHEELITAIETVAQGETYLYPSATQRLMDQVMENDRQLQTNTLKKLTERELEVLTFIVKGFSNKEIAETKLFY</sequence>
<dbReference type="GO" id="GO:0005737">
    <property type="term" value="C:cytoplasm"/>
    <property type="evidence" value="ECO:0007669"/>
    <property type="project" value="UniProtKB-SubCell"/>
</dbReference>
<dbReference type="Gene3D" id="3.40.50.2300">
    <property type="match status" value="1"/>
</dbReference>